<dbReference type="Proteomes" id="UP000244727">
    <property type="component" value="Chromosome"/>
</dbReference>
<dbReference type="Pfam" id="PF13692">
    <property type="entry name" value="Glyco_trans_1_4"/>
    <property type="match status" value="1"/>
</dbReference>
<evidence type="ECO:0000313" key="3">
    <source>
        <dbReference type="Proteomes" id="UP000244727"/>
    </source>
</evidence>
<organism evidence="2 3">
    <name type="scientific">Halococcoides cellulosivorans</name>
    <dbReference type="NCBI Taxonomy" id="1679096"/>
    <lineage>
        <taxon>Archaea</taxon>
        <taxon>Methanobacteriati</taxon>
        <taxon>Methanobacteriota</taxon>
        <taxon>Stenosarchaea group</taxon>
        <taxon>Halobacteria</taxon>
        <taxon>Halobacteriales</taxon>
        <taxon>Haloarculaceae</taxon>
        <taxon>Halococcoides</taxon>
    </lineage>
</organism>
<accession>A0A2R4X320</accession>
<dbReference type="SUPFAM" id="SSF53756">
    <property type="entry name" value="UDP-Glycosyltransferase/glycogen phosphorylase"/>
    <property type="match status" value="1"/>
</dbReference>
<dbReference type="PANTHER" id="PTHR12526">
    <property type="entry name" value="GLYCOSYLTRANSFERASE"/>
    <property type="match status" value="1"/>
</dbReference>
<dbReference type="Gene3D" id="3.40.50.2000">
    <property type="entry name" value="Glycogen Phosphorylase B"/>
    <property type="match status" value="2"/>
</dbReference>
<proteinExistence type="predicted"/>
<dbReference type="InterPro" id="IPR028098">
    <property type="entry name" value="Glyco_trans_4-like_N"/>
</dbReference>
<dbReference type="RefSeq" id="WP_108383440.1">
    <property type="nucleotide sequence ID" value="NZ_CP028858.1"/>
</dbReference>
<dbReference type="GeneID" id="36513016"/>
<dbReference type="AlphaFoldDB" id="A0A2R4X320"/>
<protein>
    <recommendedName>
        <fullName evidence="1">Glycosyltransferase subfamily 4-like N-terminal domain-containing protein</fullName>
    </recommendedName>
</protein>
<dbReference type="KEGG" id="harc:HARCEL1_10875"/>
<evidence type="ECO:0000259" key="1">
    <source>
        <dbReference type="Pfam" id="PF13439"/>
    </source>
</evidence>
<evidence type="ECO:0000313" key="2">
    <source>
        <dbReference type="EMBL" id="AWB28172.1"/>
    </source>
</evidence>
<dbReference type="EMBL" id="CP028858">
    <property type="protein sequence ID" value="AWB28172.1"/>
    <property type="molecule type" value="Genomic_DNA"/>
</dbReference>
<dbReference type="Pfam" id="PF13439">
    <property type="entry name" value="Glyco_transf_4"/>
    <property type="match status" value="1"/>
</dbReference>
<sequence length="367" mass="39556">MTRDIVIAHGGDVSHPTGGTNRVTAFASGLAERGFEVTLVVPTPDRDLPERLSAVEVSDVSTPNASILDEPLRASLIVRRAKRLARESDATVQLEHSTLAGIGQLWGLRDYVLDMHDLAHSSSRYGDLPLGGLVQRAIYGIESRAIEAAGDIVVVSENMRTLVAEEWDRDPRSISVIPNGYDGETVAPYRTDETVAGRVVFLGTLHPKLDAEAFFEIAALPEVEELIVIGDGAKREALERGKRERDLDALEVRGRLPDAEAFPLLARAAVAINPQTPSSLQKASSPVKIYYYAALGVPMVLSEGPSVADDLADESAAVVVSPEDAFGSAVQGVLRDEGQRSTMKRNLTGFADAFSWDGRVESLAELY</sequence>
<gene>
    <name evidence="2" type="ORF">HARCEL1_10875</name>
</gene>
<name>A0A2R4X320_9EURY</name>
<keyword evidence="3" id="KW-1185">Reference proteome</keyword>
<dbReference type="GO" id="GO:0016757">
    <property type="term" value="F:glycosyltransferase activity"/>
    <property type="evidence" value="ECO:0007669"/>
    <property type="project" value="TreeGrafter"/>
</dbReference>
<feature type="domain" description="Glycosyltransferase subfamily 4-like N-terminal" evidence="1">
    <location>
        <begin position="18"/>
        <end position="182"/>
    </location>
</feature>
<reference evidence="2 3" key="1">
    <citation type="submission" date="2018-04" db="EMBL/GenBank/DDBJ databases">
        <title>Halococcoides cellulosivorans gen. nov., sp. nov., an extremely halophilic cellulose-utilizing haloarchaeon from hypersaline lakes.</title>
        <authorList>
            <person name="Sorokin D.Y."/>
            <person name="Toshchakov S.V."/>
            <person name="Samarov N.I."/>
            <person name="Korzhenkov A."/>
            <person name="Kublanov I.V."/>
        </authorList>
    </citation>
    <scope>NUCLEOTIDE SEQUENCE [LARGE SCALE GENOMIC DNA]</scope>
    <source>
        <strain evidence="2 3">HArcel1</strain>
    </source>
</reference>
<dbReference type="PANTHER" id="PTHR12526:SF600">
    <property type="entry name" value="GLYCOSYL TRANSFERASE GROUP 1"/>
    <property type="match status" value="1"/>
</dbReference>